<sequence>GDKHGLPEYIKQEYVYGTKHPYHRSLYEDNGYEEFLDLFFYCIPRDQDTQDCGQGRQQYHQHADAVDADVVLYVPGIDPHVSFYELQLCAALVEVQKQRQCQ</sequence>
<comment type="caution">
    <text evidence="1">The sequence shown here is derived from an EMBL/GenBank/DDBJ whole genome shotgun (WGS) entry which is preliminary data.</text>
</comment>
<evidence type="ECO:0000313" key="2">
    <source>
        <dbReference type="Proteomes" id="UP000033423"/>
    </source>
</evidence>
<dbReference type="AlphaFoldDB" id="A0A0F3GYF9"/>
<evidence type="ECO:0000313" key="1">
    <source>
        <dbReference type="EMBL" id="KJU87004.1"/>
    </source>
</evidence>
<dbReference type="EMBL" id="LACI01000365">
    <property type="protein sequence ID" value="KJU87004.1"/>
    <property type="molecule type" value="Genomic_DNA"/>
</dbReference>
<organism evidence="1 2">
    <name type="scientific">Candidatus Magnetobacterium bavaricum</name>
    <dbReference type="NCBI Taxonomy" id="29290"/>
    <lineage>
        <taxon>Bacteria</taxon>
        <taxon>Pseudomonadati</taxon>
        <taxon>Nitrospirota</taxon>
        <taxon>Thermodesulfovibrionia</taxon>
        <taxon>Thermodesulfovibrionales</taxon>
        <taxon>Candidatus Magnetobacteriaceae</taxon>
        <taxon>Candidatus Magnetobacterium</taxon>
    </lineage>
</organism>
<feature type="non-terminal residue" evidence="1">
    <location>
        <position position="1"/>
    </location>
</feature>
<name>A0A0F3GYF9_9BACT</name>
<accession>A0A0F3GYF9</accession>
<dbReference type="Proteomes" id="UP000033423">
    <property type="component" value="Unassembled WGS sequence"/>
</dbReference>
<keyword evidence="2" id="KW-1185">Reference proteome</keyword>
<reference evidence="1 2" key="1">
    <citation type="submission" date="2015-02" db="EMBL/GenBank/DDBJ databases">
        <title>Single-cell genomics of uncultivated deep-branching MTB reveals a conserved set of magnetosome genes.</title>
        <authorList>
            <person name="Kolinko S."/>
            <person name="Richter M."/>
            <person name="Glockner F.O."/>
            <person name="Brachmann A."/>
            <person name="Schuler D."/>
        </authorList>
    </citation>
    <scope>NUCLEOTIDE SEQUENCE [LARGE SCALE GENOMIC DNA]</scope>
    <source>
        <strain evidence="1">TM-1</strain>
    </source>
</reference>
<protein>
    <submittedName>
        <fullName evidence="1">Uncharacterized protein</fullName>
    </submittedName>
</protein>
<gene>
    <name evidence="1" type="ORF">MBAV_000798</name>
</gene>
<proteinExistence type="predicted"/>